<keyword evidence="7 8" id="KW-0472">Membrane</keyword>
<feature type="transmembrane region" description="Helical" evidence="8">
    <location>
        <begin position="67"/>
        <end position="89"/>
    </location>
</feature>
<evidence type="ECO:0000313" key="11">
    <source>
        <dbReference type="Proteomes" id="UP000271031"/>
    </source>
</evidence>
<keyword evidence="6 8" id="KW-1133">Transmembrane helix</keyword>
<dbReference type="InterPro" id="IPR000515">
    <property type="entry name" value="MetI-like"/>
</dbReference>
<evidence type="ECO:0000256" key="5">
    <source>
        <dbReference type="ARBA" id="ARBA00022692"/>
    </source>
</evidence>
<proteinExistence type="inferred from homology"/>
<reference evidence="10 11" key="1">
    <citation type="submission" date="2018-10" db="EMBL/GenBank/DDBJ databases">
        <title>Phylogenomics of Brevibacillus.</title>
        <authorList>
            <person name="Dunlap C."/>
        </authorList>
    </citation>
    <scope>NUCLEOTIDE SEQUENCE [LARGE SCALE GENOMIC DNA]</scope>
    <source>
        <strain evidence="10 11">JCM 15716</strain>
    </source>
</reference>
<keyword evidence="3 8" id="KW-0813">Transport</keyword>
<evidence type="ECO:0000256" key="1">
    <source>
        <dbReference type="ARBA" id="ARBA00004651"/>
    </source>
</evidence>
<evidence type="ECO:0000256" key="6">
    <source>
        <dbReference type="ARBA" id="ARBA00022989"/>
    </source>
</evidence>
<dbReference type="Proteomes" id="UP000271031">
    <property type="component" value="Unassembled WGS sequence"/>
</dbReference>
<accession>A0A3M8DHY6</accession>
<dbReference type="EMBL" id="RHHQ01000011">
    <property type="protein sequence ID" value="RNB87712.1"/>
    <property type="molecule type" value="Genomic_DNA"/>
</dbReference>
<evidence type="ECO:0000256" key="3">
    <source>
        <dbReference type="ARBA" id="ARBA00022448"/>
    </source>
</evidence>
<evidence type="ECO:0000259" key="9">
    <source>
        <dbReference type="PROSITE" id="PS50928"/>
    </source>
</evidence>
<feature type="transmembrane region" description="Helical" evidence="8">
    <location>
        <begin position="131"/>
        <end position="151"/>
    </location>
</feature>
<dbReference type="PANTHER" id="PTHR43848:SF2">
    <property type="entry name" value="PUTRESCINE TRANSPORT SYSTEM PERMEASE PROTEIN POTI"/>
    <property type="match status" value="1"/>
</dbReference>
<dbReference type="InterPro" id="IPR051789">
    <property type="entry name" value="Bact_Polyamine_Transport"/>
</dbReference>
<feature type="domain" description="ABC transmembrane type-1" evidence="9">
    <location>
        <begin position="63"/>
        <end position="250"/>
    </location>
</feature>
<comment type="similarity">
    <text evidence="2">Belongs to the binding-protein-dependent transport system permease family. CysTW subfamily.</text>
</comment>
<feature type="transmembrane region" description="Helical" evidence="8">
    <location>
        <begin position="231"/>
        <end position="251"/>
    </location>
</feature>
<evidence type="ECO:0000256" key="8">
    <source>
        <dbReference type="RuleBase" id="RU363032"/>
    </source>
</evidence>
<comment type="caution">
    <text evidence="10">The sequence shown here is derived from an EMBL/GenBank/DDBJ whole genome shotgun (WGS) entry which is preliminary data.</text>
</comment>
<evidence type="ECO:0000256" key="4">
    <source>
        <dbReference type="ARBA" id="ARBA00022475"/>
    </source>
</evidence>
<name>A0A3M8DHY6_9BACL</name>
<organism evidence="10 11">
    <name type="scientific">Brevibacillus fluminis</name>
    <dbReference type="NCBI Taxonomy" id="511487"/>
    <lineage>
        <taxon>Bacteria</taxon>
        <taxon>Bacillati</taxon>
        <taxon>Bacillota</taxon>
        <taxon>Bacilli</taxon>
        <taxon>Bacillales</taxon>
        <taxon>Paenibacillaceae</taxon>
        <taxon>Brevibacillus</taxon>
    </lineage>
</organism>
<feature type="transmembrane region" description="Helical" evidence="8">
    <location>
        <begin position="187"/>
        <end position="211"/>
    </location>
</feature>
<dbReference type="RefSeq" id="WP_122918554.1">
    <property type="nucleotide sequence ID" value="NZ_RHHQ01000011.1"/>
</dbReference>
<evidence type="ECO:0000256" key="7">
    <source>
        <dbReference type="ARBA" id="ARBA00023136"/>
    </source>
</evidence>
<evidence type="ECO:0000313" key="10">
    <source>
        <dbReference type="EMBL" id="RNB87712.1"/>
    </source>
</evidence>
<dbReference type="InterPro" id="IPR035906">
    <property type="entry name" value="MetI-like_sf"/>
</dbReference>
<evidence type="ECO:0000256" key="2">
    <source>
        <dbReference type="ARBA" id="ARBA00007069"/>
    </source>
</evidence>
<keyword evidence="4" id="KW-1003">Cell membrane</keyword>
<dbReference type="AlphaFoldDB" id="A0A3M8DHY6"/>
<dbReference type="GO" id="GO:0005886">
    <property type="term" value="C:plasma membrane"/>
    <property type="evidence" value="ECO:0007669"/>
    <property type="project" value="UniProtKB-SubCell"/>
</dbReference>
<feature type="transmembrane region" description="Helical" evidence="8">
    <location>
        <begin position="101"/>
        <end position="125"/>
    </location>
</feature>
<protein>
    <submittedName>
        <fullName evidence="10">ABC transporter permease</fullName>
    </submittedName>
</protein>
<gene>
    <name evidence="10" type="ORF">EDM56_14155</name>
</gene>
<dbReference type="Pfam" id="PF00528">
    <property type="entry name" value="BPD_transp_1"/>
    <property type="match status" value="1"/>
</dbReference>
<sequence length="262" mass="29840">MSRLKRWMFHLFAFLVYSYLYFPILVTILFSFNPSRMATLPMKSFTLDWYMKLFADPKLWVAAKNSFLVSIPATLIAILFGTMAALLFQRHKFRGSQFLQLSILLPYILPGIITGISLTLIFKFFHVESSLLTVVIGHVSFITPVVMFLVMDRLRRFDKGLEFASMDLGATPLQTFFRITLPNIRGALAGGALLGLTLSLDEVVITFFLIGTDNTLPIQIWSMIRFGYSPQINAIYSIIVLLSLMLIFFLGKRAFFSKEASR</sequence>
<dbReference type="PANTHER" id="PTHR43848">
    <property type="entry name" value="PUTRESCINE TRANSPORT SYSTEM PERMEASE PROTEIN POTI"/>
    <property type="match status" value="1"/>
</dbReference>
<dbReference type="GO" id="GO:0055085">
    <property type="term" value="P:transmembrane transport"/>
    <property type="evidence" value="ECO:0007669"/>
    <property type="project" value="InterPro"/>
</dbReference>
<dbReference type="CDD" id="cd06261">
    <property type="entry name" value="TM_PBP2"/>
    <property type="match status" value="1"/>
</dbReference>
<comment type="subcellular location">
    <subcellularLocation>
        <location evidence="1 8">Cell membrane</location>
        <topology evidence="1 8">Multi-pass membrane protein</topology>
    </subcellularLocation>
</comment>
<keyword evidence="5 8" id="KW-0812">Transmembrane</keyword>
<dbReference type="PROSITE" id="PS50928">
    <property type="entry name" value="ABC_TM1"/>
    <property type="match status" value="1"/>
</dbReference>
<dbReference type="OrthoDB" id="9782004at2"/>
<keyword evidence="11" id="KW-1185">Reference proteome</keyword>
<feature type="transmembrane region" description="Helical" evidence="8">
    <location>
        <begin position="7"/>
        <end position="32"/>
    </location>
</feature>
<dbReference type="Gene3D" id="1.10.3720.10">
    <property type="entry name" value="MetI-like"/>
    <property type="match status" value="1"/>
</dbReference>
<dbReference type="SUPFAM" id="SSF161098">
    <property type="entry name" value="MetI-like"/>
    <property type="match status" value="1"/>
</dbReference>